<keyword evidence="2" id="KW-0863">Zinc-finger</keyword>
<dbReference type="OrthoDB" id="49372at2759"/>
<keyword evidence="7" id="KW-1185">Reference proteome</keyword>
<proteinExistence type="predicted"/>
<reference evidence="6" key="2">
    <citation type="submission" date="2021-04" db="EMBL/GenBank/DDBJ databases">
        <authorList>
            <person name="Podell S."/>
        </authorList>
    </citation>
    <scope>NUCLEOTIDE SEQUENCE</scope>
    <source>
        <strain evidence="6">Hildebrandi</strain>
    </source>
</reference>
<evidence type="ECO:0000256" key="2">
    <source>
        <dbReference type="ARBA" id="ARBA00022771"/>
    </source>
</evidence>
<feature type="region of interest" description="Disordered" evidence="4">
    <location>
        <begin position="621"/>
        <end position="680"/>
    </location>
</feature>
<reference evidence="6" key="1">
    <citation type="journal article" date="2021" name="Sci. Rep.">
        <title>Diploid genomic architecture of Nitzschia inconspicua, an elite biomass production diatom.</title>
        <authorList>
            <person name="Oliver A."/>
            <person name="Podell S."/>
            <person name="Pinowska A."/>
            <person name="Traller J.C."/>
            <person name="Smith S.R."/>
            <person name="McClure R."/>
            <person name="Beliaev A."/>
            <person name="Bohutskyi P."/>
            <person name="Hill E.A."/>
            <person name="Rabines A."/>
            <person name="Zheng H."/>
            <person name="Allen L.Z."/>
            <person name="Kuo A."/>
            <person name="Grigoriev I.V."/>
            <person name="Allen A.E."/>
            <person name="Hazlebeck D."/>
            <person name="Allen E.E."/>
        </authorList>
    </citation>
    <scope>NUCLEOTIDE SEQUENCE</scope>
    <source>
        <strain evidence="6">Hildebrandi</strain>
    </source>
</reference>
<feature type="compositionally biased region" description="Polar residues" evidence="4">
    <location>
        <begin position="567"/>
        <end position="579"/>
    </location>
</feature>
<evidence type="ECO:0000256" key="4">
    <source>
        <dbReference type="SAM" id="MobiDB-lite"/>
    </source>
</evidence>
<evidence type="ECO:0000313" key="6">
    <source>
        <dbReference type="EMBL" id="KAG7349727.1"/>
    </source>
</evidence>
<dbReference type="PANTHER" id="PTHR46524:SF7">
    <property type="entry name" value="CW-TYPE ZINC FINGER"/>
    <property type="match status" value="1"/>
</dbReference>
<dbReference type="InterPro" id="IPR011124">
    <property type="entry name" value="Znf_CW"/>
</dbReference>
<feature type="compositionally biased region" description="Polar residues" evidence="4">
    <location>
        <begin position="275"/>
        <end position="284"/>
    </location>
</feature>
<feature type="compositionally biased region" description="Polar residues" evidence="4">
    <location>
        <begin position="164"/>
        <end position="182"/>
    </location>
</feature>
<feature type="region of interest" description="Disordered" evidence="4">
    <location>
        <begin position="929"/>
        <end position="1037"/>
    </location>
</feature>
<dbReference type="Proteomes" id="UP000693970">
    <property type="component" value="Unassembled WGS sequence"/>
</dbReference>
<protein>
    <submittedName>
        <fullName evidence="6">CW-type zinc finger domain containing protein</fullName>
    </submittedName>
</protein>
<feature type="region of interest" description="Disordered" evidence="4">
    <location>
        <begin position="429"/>
        <end position="450"/>
    </location>
</feature>
<dbReference type="EMBL" id="JAGRRH010000019">
    <property type="protein sequence ID" value="KAG7349727.1"/>
    <property type="molecule type" value="Genomic_DNA"/>
</dbReference>
<keyword evidence="3" id="KW-0862">Zinc</keyword>
<feature type="compositionally biased region" description="Basic and acidic residues" evidence="4">
    <location>
        <begin position="207"/>
        <end position="221"/>
    </location>
</feature>
<feature type="compositionally biased region" description="Basic residues" evidence="4">
    <location>
        <begin position="714"/>
        <end position="728"/>
    </location>
</feature>
<feature type="compositionally biased region" description="Acidic residues" evidence="4">
    <location>
        <begin position="744"/>
        <end position="758"/>
    </location>
</feature>
<dbReference type="PROSITE" id="PS51050">
    <property type="entry name" value="ZF_CW"/>
    <property type="match status" value="2"/>
</dbReference>
<feature type="compositionally biased region" description="Basic residues" evidence="4">
    <location>
        <begin position="49"/>
        <end position="60"/>
    </location>
</feature>
<sequence>MSSLRLAMKKSLEEAGPALPERDKKRRIKKLRKDAVLKRGARPGEPPKIKRKRGRPRKHPRPEDMLEKGELRDAGTEVEVSEGGHPVASALKHDRTYGDENDDDLSSENEFSYDEEEDDDDDNDDSEGGDNEEGEVHDDGHDENPEGENDDDIQSTEGADGSGNHLSSVGPQPILTHTTLTNPRPGHHDGGLSSQTRDGATQEDEFGMERTLLKEKSDKAKAANTIQNQWKKKKGAPKALSIEIVNPSQKSKLDAESGGALVTRDLSNVRDLSADSVSAQNHSILQDPKGEGDDDAETSVGKKKKKNRTGVVPPPTAEVMDRALNLTDKECRKHIDVGLRVKVRFATKVKKEGKAIVKNIWYGGRVAVVSKRGTKIKIKYDDGTSEIAKFPDDDIVVDAVMNGEHAKPADFFLPIAKEGSDVESVEEGEVEEPSNAIPCPPKQDESSSEVVKMREVVTSPVELLEANASNSEPSEMDKECKIEVDPTTVEPKTPSNTISRIASDDIPSPDNRSAVALLTSPEEGELSPGITTHRMPITDVSETQTTHPPEEVMSTSIDEEFSEADAPQQTSLEVTTENTISVTPKVKPVIQIPAQKANASPKATDVQPLEEEMSIDNILVDTPMNNNTAKRKYEETKSAEEEPPRSKLKVAKEDADDILLEESNSKAEEDQYVNGGREEKIVEHTKPKSIKLRLSSNLTKAAEIELAPPQQITGKKKKKKSERFKSPRPHSLLPKSVASPTRMEEEEVEEPTLADDEKDLAVFDSRSAKSLEGDADGGIIQPALKSVTSLDSFEGSSRSGRKAAQQAKEKLTTKDKERDATVQESLKKKKKKRRIEEMEAGGDSTEISSKGPEWVQCDSCAKWRILPDDVKVSSLPNLWYCHMNVYDPKRCSCDAPEQTQKEALKERRKALKKAKRLEAEAAQLEAKKERLEQMIIPVSPKTTKGLKSGGKFKEHPESRKKVPSATEDDQPRQSDSGSESQIEEKKKAKKLKTKEETEDTIDMPIEPKKPGRKRGRPARNATPSTPQPHVKDAQDEDNVEWVQCEKCEKWRKLPPDISADELPDTWYCSMNTWNPSSASCNADEDKTDAQHHEVGSSEWQLRQTHAGKYSYRQMIFGTGARKQNRPLSERSRAAESLFIKPVEDDDENPVPTTQYSKSSAFLPRTSNFNKTANAMSEESIGIFDVLSNSKLWAQLRAIEQAKPMTIESSFSPNLTFPKFVTYENLPDEIKIGMQDVVLQILGNSALLGDEVIYETQRYPWENKMMIGYCNADVVINTLLALVRDGIVEMATSRNPNIPIEQWIPKYRRVRSKRALAAEEAIKSSKCMKIAKPWKQREETKTEWISGQRAFH</sequence>
<dbReference type="PANTHER" id="PTHR46524">
    <property type="entry name" value="CW-TYPE ZINC FINGER"/>
    <property type="match status" value="1"/>
</dbReference>
<feature type="compositionally biased region" description="Acidic residues" evidence="4">
    <location>
        <begin position="99"/>
        <end position="136"/>
    </location>
</feature>
<feature type="compositionally biased region" description="Basic and acidic residues" evidence="4">
    <location>
        <begin position="807"/>
        <end position="821"/>
    </location>
</feature>
<gene>
    <name evidence="6" type="ORF">IV203_012324</name>
</gene>
<feature type="domain" description="CW-type" evidence="5">
    <location>
        <begin position="848"/>
        <end position="901"/>
    </location>
</feature>
<keyword evidence="1" id="KW-0479">Metal-binding</keyword>
<evidence type="ECO:0000259" key="5">
    <source>
        <dbReference type="PROSITE" id="PS51050"/>
    </source>
</evidence>
<feature type="region of interest" description="Disordered" evidence="4">
    <location>
        <begin position="702"/>
        <end position="765"/>
    </location>
</feature>
<feature type="compositionally biased region" description="Basic and acidic residues" evidence="4">
    <location>
        <begin position="631"/>
        <end position="653"/>
    </location>
</feature>
<comment type="caution">
    <text evidence="6">The sequence shown here is derived from an EMBL/GenBank/DDBJ whole genome shotgun (WGS) entry which is preliminary data.</text>
</comment>
<evidence type="ECO:0000313" key="7">
    <source>
        <dbReference type="Proteomes" id="UP000693970"/>
    </source>
</evidence>
<dbReference type="GO" id="GO:0008270">
    <property type="term" value="F:zinc ion binding"/>
    <property type="evidence" value="ECO:0007669"/>
    <property type="project" value="UniProtKB-KW"/>
</dbReference>
<accession>A0A9K3KTY1</accession>
<feature type="region of interest" description="Disordered" evidence="4">
    <location>
        <begin position="273"/>
        <end position="315"/>
    </location>
</feature>
<name>A0A9K3KTY1_9STRA</name>
<feature type="compositionally biased region" description="Basic and acidic residues" evidence="4">
    <location>
        <begin position="61"/>
        <end position="75"/>
    </location>
</feature>
<organism evidence="6 7">
    <name type="scientific">Nitzschia inconspicua</name>
    <dbReference type="NCBI Taxonomy" id="303405"/>
    <lineage>
        <taxon>Eukaryota</taxon>
        <taxon>Sar</taxon>
        <taxon>Stramenopiles</taxon>
        <taxon>Ochrophyta</taxon>
        <taxon>Bacillariophyta</taxon>
        <taxon>Bacillariophyceae</taxon>
        <taxon>Bacillariophycidae</taxon>
        <taxon>Bacillariales</taxon>
        <taxon>Bacillariaceae</taxon>
        <taxon>Nitzschia</taxon>
    </lineage>
</organism>
<feature type="compositionally biased region" description="Basic and acidic residues" evidence="4">
    <location>
        <begin position="951"/>
        <end position="960"/>
    </location>
</feature>
<dbReference type="Pfam" id="PF07496">
    <property type="entry name" value="zf-CW"/>
    <property type="match status" value="2"/>
</dbReference>
<feature type="compositionally biased region" description="Acidic residues" evidence="4">
    <location>
        <begin position="145"/>
        <end position="154"/>
    </location>
</feature>
<evidence type="ECO:0000256" key="3">
    <source>
        <dbReference type="ARBA" id="ARBA00022833"/>
    </source>
</evidence>
<feature type="domain" description="CW-type" evidence="5">
    <location>
        <begin position="1035"/>
        <end position="1088"/>
    </location>
</feature>
<feature type="region of interest" description="Disordered" evidence="4">
    <location>
        <begin position="484"/>
        <end position="579"/>
    </location>
</feature>
<dbReference type="InterPro" id="IPR055300">
    <property type="entry name" value="CWZF3/5/7"/>
</dbReference>
<evidence type="ECO:0000256" key="1">
    <source>
        <dbReference type="ARBA" id="ARBA00022723"/>
    </source>
</evidence>
<feature type="region of interest" description="Disordered" evidence="4">
    <location>
        <begin position="1"/>
        <end position="258"/>
    </location>
</feature>
<feature type="region of interest" description="Disordered" evidence="4">
    <location>
        <begin position="790"/>
        <end position="851"/>
    </location>
</feature>